<dbReference type="EMBL" id="CP002786">
    <property type="protein sequence ID" value="AEF38533.1"/>
    <property type="molecule type" value="Genomic_DNA"/>
</dbReference>
<name>F6ERL3_HOYSD</name>
<dbReference type="KEGG" id="asd:AS9A_0073"/>
<dbReference type="HOGENOM" id="CLU_3283869_0_0_11"/>
<organism evidence="1 2">
    <name type="scientific">Hoyosella subflava (strain DSM 45089 / JCM 17490 / NBRC 109087 / DQS3-9A1)</name>
    <name type="common">Amycolicicoccus subflavus</name>
    <dbReference type="NCBI Taxonomy" id="443218"/>
    <lineage>
        <taxon>Bacteria</taxon>
        <taxon>Bacillati</taxon>
        <taxon>Actinomycetota</taxon>
        <taxon>Actinomycetes</taxon>
        <taxon>Mycobacteriales</taxon>
        <taxon>Hoyosellaceae</taxon>
        <taxon>Hoyosella</taxon>
    </lineage>
</organism>
<sequence length="40" mass="4350">MNGVLPFGVHRSTTHSNSTLAGCVRAVAWNNRDPRVSIEV</sequence>
<reference evidence="1 2" key="1">
    <citation type="journal article" date="2011" name="J. Bacteriol.">
        <title>Complete genome sequence of Amycolicicoccus subflavus DQS3-9A1T, an actinomycete isolated from crude oil-polluted soil.</title>
        <authorList>
            <person name="Cai M."/>
            <person name="Chen W.M."/>
            <person name="Nie Y."/>
            <person name="Chi C.Q."/>
            <person name="Wang Y.N."/>
            <person name="Tang Y.Q."/>
            <person name="Li G.Y."/>
            <person name="Wu X.L."/>
        </authorList>
    </citation>
    <scope>NUCLEOTIDE SEQUENCE [LARGE SCALE GENOMIC DNA]</scope>
    <source>
        <strain evidence="2">DSM 45089 / DQS3-9A1</strain>
    </source>
</reference>
<dbReference type="Proteomes" id="UP000009235">
    <property type="component" value="Chromosome"/>
</dbReference>
<gene>
    <name evidence="1" type="ordered locus">AS9A_0073</name>
</gene>
<dbReference type="STRING" id="443218.AS9A_0073"/>
<dbReference type="AlphaFoldDB" id="F6ERL3"/>
<protein>
    <submittedName>
        <fullName evidence="1">Uncharacterized protein</fullName>
    </submittedName>
</protein>
<accession>F6ERL3</accession>
<evidence type="ECO:0000313" key="2">
    <source>
        <dbReference type="Proteomes" id="UP000009235"/>
    </source>
</evidence>
<proteinExistence type="predicted"/>
<evidence type="ECO:0000313" key="1">
    <source>
        <dbReference type="EMBL" id="AEF38533.1"/>
    </source>
</evidence>
<keyword evidence="2" id="KW-1185">Reference proteome</keyword>